<dbReference type="PATRIC" id="fig|1386089.3.peg.2448"/>
<dbReference type="OrthoDB" id="2987348at2"/>
<dbReference type="InterPro" id="IPR029058">
    <property type="entry name" value="AB_hydrolase_fold"/>
</dbReference>
<protein>
    <submittedName>
        <fullName evidence="2">Hydrolase</fullName>
    </submittedName>
</protein>
<dbReference type="Pfam" id="PF00561">
    <property type="entry name" value="Abhydrolase_1"/>
    <property type="match status" value="1"/>
</dbReference>
<dbReference type="PANTHER" id="PTHR43194:SF2">
    <property type="entry name" value="PEROXISOMAL MEMBRANE PROTEIN LPX1"/>
    <property type="match status" value="1"/>
</dbReference>
<dbReference type="Proteomes" id="UP000019489">
    <property type="component" value="Unassembled WGS sequence"/>
</dbReference>
<dbReference type="Gene3D" id="3.40.50.1820">
    <property type="entry name" value="alpha/beta hydrolase"/>
    <property type="match status" value="1"/>
</dbReference>
<name>W9G5J9_9MICO</name>
<keyword evidence="2" id="KW-0378">Hydrolase</keyword>
<dbReference type="AlphaFoldDB" id="W9G5J9"/>
<dbReference type="EMBL" id="AWSA01000024">
    <property type="protein sequence ID" value="EWT01310.1"/>
    <property type="molecule type" value="Genomic_DNA"/>
</dbReference>
<sequence>MSPRVRAVREFVVTEGRRLSFLDFGGEGSPLLALHGHYNESSVFAPLAEALRPRWRVIALDQRGHGRSDRAPTYERDDYIADLAAFHRHLRVGPAAVLGHSLGGVNAYQYAARHPGLVTALVVEDIGAVLDVDSAFTTRLPRAASSREALASALGPIAPYLEGSFHRSSDGWGFSFDIGDTVRSQKALSGDHWADWTAVACPTLLVRGTRSDELSSEHARAMIAARAGSARLVELPAGHVVHHDAPDQFAAVVRSFLAAAGRPSDDASLSG</sequence>
<dbReference type="SUPFAM" id="SSF53474">
    <property type="entry name" value="alpha/beta-Hydrolases"/>
    <property type="match status" value="1"/>
</dbReference>
<keyword evidence="3" id="KW-1185">Reference proteome</keyword>
<dbReference type="STRING" id="1386089.N865_10865"/>
<reference evidence="2 3" key="1">
    <citation type="submission" date="2013-08" db="EMBL/GenBank/DDBJ databases">
        <title>Intrasporangium oryzae NRRL B-24470.</title>
        <authorList>
            <person name="Liu H."/>
            <person name="Wang G."/>
        </authorList>
    </citation>
    <scope>NUCLEOTIDE SEQUENCE [LARGE SCALE GENOMIC DNA]</scope>
    <source>
        <strain evidence="2 3">NRRL B-24470</strain>
    </source>
</reference>
<gene>
    <name evidence="2" type="ORF">N865_10865</name>
</gene>
<dbReference type="PANTHER" id="PTHR43194">
    <property type="entry name" value="HYDROLASE ALPHA/BETA FOLD FAMILY"/>
    <property type="match status" value="1"/>
</dbReference>
<evidence type="ECO:0000313" key="2">
    <source>
        <dbReference type="EMBL" id="EWT01310.1"/>
    </source>
</evidence>
<feature type="domain" description="AB hydrolase-1" evidence="1">
    <location>
        <begin position="30"/>
        <end position="130"/>
    </location>
</feature>
<dbReference type="PRINTS" id="PR00111">
    <property type="entry name" value="ABHYDROLASE"/>
</dbReference>
<dbReference type="InterPro" id="IPR050228">
    <property type="entry name" value="Carboxylesterase_BioH"/>
</dbReference>
<proteinExistence type="predicted"/>
<evidence type="ECO:0000313" key="3">
    <source>
        <dbReference type="Proteomes" id="UP000019489"/>
    </source>
</evidence>
<accession>W9G5J9</accession>
<comment type="caution">
    <text evidence="2">The sequence shown here is derived from an EMBL/GenBank/DDBJ whole genome shotgun (WGS) entry which is preliminary data.</text>
</comment>
<dbReference type="eggNOG" id="COG2267">
    <property type="taxonomic scope" value="Bacteria"/>
</dbReference>
<evidence type="ECO:0000259" key="1">
    <source>
        <dbReference type="Pfam" id="PF00561"/>
    </source>
</evidence>
<organism evidence="2 3">
    <name type="scientific">Intrasporangium oryzae NRRL B-24470</name>
    <dbReference type="NCBI Taxonomy" id="1386089"/>
    <lineage>
        <taxon>Bacteria</taxon>
        <taxon>Bacillati</taxon>
        <taxon>Actinomycetota</taxon>
        <taxon>Actinomycetes</taxon>
        <taxon>Micrococcales</taxon>
        <taxon>Intrasporangiaceae</taxon>
        <taxon>Intrasporangium</taxon>
    </lineage>
</organism>
<dbReference type="GO" id="GO:0016787">
    <property type="term" value="F:hydrolase activity"/>
    <property type="evidence" value="ECO:0007669"/>
    <property type="project" value="UniProtKB-KW"/>
</dbReference>
<dbReference type="InterPro" id="IPR000073">
    <property type="entry name" value="AB_hydrolase_1"/>
</dbReference>